<evidence type="ECO:0000313" key="2">
    <source>
        <dbReference type="Proteomes" id="UP000265520"/>
    </source>
</evidence>
<evidence type="ECO:0000313" key="1">
    <source>
        <dbReference type="EMBL" id="MCI59351.1"/>
    </source>
</evidence>
<organism evidence="1 2">
    <name type="scientific">Trifolium medium</name>
    <dbReference type="NCBI Taxonomy" id="97028"/>
    <lineage>
        <taxon>Eukaryota</taxon>
        <taxon>Viridiplantae</taxon>
        <taxon>Streptophyta</taxon>
        <taxon>Embryophyta</taxon>
        <taxon>Tracheophyta</taxon>
        <taxon>Spermatophyta</taxon>
        <taxon>Magnoliopsida</taxon>
        <taxon>eudicotyledons</taxon>
        <taxon>Gunneridae</taxon>
        <taxon>Pentapetalae</taxon>
        <taxon>rosids</taxon>
        <taxon>fabids</taxon>
        <taxon>Fabales</taxon>
        <taxon>Fabaceae</taxon>
        <taxon>Papilionoideae</taxon>
        <taxon>50 kb inversion clade</taxon>
        <taxon>NPAAA clade</taxon>
        <taxon>Hologalegina</taxon>
        <taxon>IRL clade</taxon>
        <taxon>Trifolieae</taxon>
        <taxon>Trifolium</taxon>
    </lineage>
</organism>
<reference evidence="1 2" key="1">
    <citation type="journal article" date="2018" name="Front. Plant Sci.">
        <title>Red Clover (Trifolium pratense) and Zigzag Clover (T. medium) - A Picture of Genomic Similarities and Differences.</title>
        <authorList>
            <person name="Dluhosova J."/>
            <person name="Istvanek J."/>
            <person name="Nedelnik J."/>
            <person name="Repkova J."/>
        </authorList>
    </citation>
    <scope>NUCLEOTIDE SEQUENCE [LARGE SCALE GENOMIC DNA]</scope>
    <source>
        <strain evidence="2">cv. 10/8</strain>
        <tissue evidence="1">Leaf</tissue>
    </source>
</reference>
<feature type="non-terminal residue" evidence="1">
    <location>
        <position position="83"/>
    </location>
</feature>
<sequence>MQFMQAQQTQILQNKYEMQGNYNTWEGSEERRQQQLDNVIQELGGLWLQFDNFQNYQQPPPRFFFHRFCAPILLLSRNSEDTV</sequence>
<comment type="caution">
    <text evidence="1">The sequence shown here is derived from an EMBL/GenBank/DDBJ whole genome shotgun (WGS) entry which is preliminary data.</text>
</comment>
<keyword evidence="2" id="KW-1185">Reference proteome</keyword>
<protein>
    <submittedName>
        <fullName evidence="1">Uncharacterized protein</fullName>
    </submittedName>
</protein>
<accession>A0A392TDY2</accession>
<proteinExistence type="predicted"/>
<dbReference type="AlphaFoldDB" id="A0A392TDY2"/>
<dbReference type="EMBL" id="LXQA010561800">
    <property type="protein sequence ID" value="MCI59351.1"/>
    <property type="molecule type" value="Genomic_DNA"/>
</dbReference>
<dbReference type="Proteomes" id="UP000265520">
    <property type="component" value="Unassembled WGS sequence"/>
</dbReference>
<name>A0A392TDY2_9FABA</name>